<sequence>MFGSLFPRWYRKTLPMPLTFPSHAAAVLPLKFARRRWFDGVALVIGSAAPDFPYSLSPYLNYNAHTWTGLVLFCVPATVLLTILTRAAAPAVVAHMPGWRVLRPFALRDYAALTGRRHRLAVTALSAWLGAASHRLWDLVTHGANASRGTTQLTFLDAEAFAGQPWWRVLHYGSSVVGAWRCSPRPCTSPAPAGCGPGPGRRRCPGRAPGCSGRPRQRCGFRVYSYSRSSSGSSHRRR</sequence>
<name>A0ABP8D880_9ACTN</name>
<evidence type="ECO:0000256" key="1">
    <source>
        <dbReference type="SAM" id="MobiDB-lite"/>
    </source>
</evidence>
<proteinExistence type="predicted"/>
<dbReference type="InterPro" id="IPR025238">
    <property type="entry name" value="DUF4184"/>
</dbReference>
<evidence type="ECO:0000313" key="3">
    <source>
        <dbReference type="Proteomes" id="UP001500620"/>
    </source>
</evidence>
<comment type="caution">
    <text evidence="2">The sequence shown here is derived from an EMBL/GenBank/DDBJ whole genome shotgun (WGS) entry which is preliminary data.</text>
</comment>
<feature type="region of interest" description="Disordered" evidence="1">
    <location>
        <begin position="190"/>
        <end position="216"/>
    </location>
</feature>
<keyword evidence="3" id="KW-1185">Reference proteome</keyword>
<reference evidence="3" key="1">
    <citation type="journal article" date="2019" name="Int. J. Syst. Evol. Microbiol.">
        <title>The Global Catalogue of Microorganisms (GCM) 10K type strain sequencing project: providing services to taxonomists for standard genome sequencing and annotation.</title>
        <authorList>
            <consortium name="The Broad Institute Genomics Platform"/>
            <consortium name="The Broad Institute Genome Sequencing Center for Infectious Disease"/>
            <person name="Wu L."/>
            <person name="Ma J."/>
        </authorList>
    </citation>
    <scope>NUCLEOTIDE SEQUENCE [LARGE SCALE GENOMIC DNA]</scope>
    <source>
        <strain evidence="3">JCM 17441</strain>
    </source>
</reference>
<accession>A0ABP8D880</accession>
<dbReference type="Proteomes" id="UP001500620">
    <property type="component" value="Unassembled WGS sequence"/>
</dbReference>
<evidence type="ECO:0000313" key="2">
    <source>
        <dbReference type="EMBL" id="GAA4249786.1"/>
    </source>
</evidence>
<protein>
    <recommendedName>
        <fullName evidence="4">DUF4184 family protein</fullName>
    </recommendedName>
</protein>
<evidence type="ECO:0008006" key="4">
    <source>
        <dbReference type="Google" id="ProtNLM"/>
    </source>
</evidence>
<organism evidence="2 3">
    <name type="scientific">Dactylosporangium darangshiense</name>
    <dbReference type="NCBI Taxonomy" id="579108"/>
    <lineage>
        <taxon>Bacteria</taxon>
        <taxon>Bacillati</taxon>
        <taxon>Actinomycetota</taxon>
        <taxon>Actinomycetes</taxon>
        <taxon>Micromonosporales</taxon>
        <taxon>Micromonosporaceae</taxon>
        <taxon>Dactylosporangium</taxon>
    </lineage>
</organism>
<dbReference type="Pfam" id="PF13803">
    <property type="entry name" value="DUF4184"/>
    <property type="match status" value="1"/>
</dbReference>
<dbReference type="EMBL" id="BAABAT010000008">
    <property type="protein sequence ID" value="GAA4249786.1"/>
    <property type="molecule type" value="Genomic_DNA"/>
</dbReference>
<gene>
    <name evidence="2" type="ORF">GCM10022255_035330</name>
</gene>